<comment type="caution">
    <text evidence="1">The sequence shown here is derived from an EMBL/GenBank/DDBJ whole genome shotgun (WGS) entry which is preliminary data.</text>
</comment>
<evidence type="ECO:0000313" key="1">
    <source>
        <dbReference type="EMBL" id="KAJ2978690.1"/>
    </source>
</evidence>
<name>A0ACC1NHE7_9HYPO</name>
<protein>
    <submittedName>
        <fullName evidence="1">Uncharacterized protein</fullName>
    </submittedName>
</protein>
<dbReference type="Proteomes" id="UP001143910">
    <property type="component" value="Unassembled WGS sequence"/>
</dbReference>
<gene>
    <name evidence="1" type="ORF">NQ176_g3675</name>
</gene>
<sequence length="946" mass="106417">MVSSTLSRLVDRTKRTLSRQPRTPLQPTGHRHPQGLEIVAKGDNPAVDIVALHGLNGHREKTWTAENGIHWLRDLLPEDLPQARILCWGYDANTHAADRVSWQYLYDHARTLVSDLCRKRKMTNSIDRPIIFVAHSLGGLVLKSALIHSDAARQGALAEHRSIKLSTYGILFMGTPHQGGNGVQLGRVLANVASLVVAADDRLLRHLERDSEWLQQQLGQYGPISNDFVTKFAYEEYATPTLLGHSIMVVPKASAVVPGHANAEPIVIHANHTSMVRYISRQDEGYVTVSEHLHLMAIDAADIIRQRWEEEARLDNARGHVNRFALSLSLSEVTVTSHFVGREEELAWIHRELSKSPGGQTAVLQGLGGMGKTQLAIAYMKRHQKYYSASIWLNARNETSLKQSFRLAAMRIAWEHPGLGYMQTAASDKDVDASLAVRRWLDEPKNDHWLLIYDNYDHPKMVSDVDEVPHGASGNNRANPGHLDQKTPESYDIRQYLPDTASDSGAVLITTRSFSVNIGQMITLKKLENIDDSLKILSLTSCRLKLKEDPYAIKLSKLLDGLPLALASAGAYLKGLTTSCAEYIDLYTQEWSALHQRPQGLLSEEKTLYSTWNISYEYIKAKDKNAVKLLQLWSYFANNDLWYELLQDGTEPKQPWHQDIVLTRLAFANTMRLLCSHGLVDPHSDIPATESQGYSVHTCVHEWMTNVLNRDVDRAMMHTAVDCIASHVPFDDESQFWLTQRRLLAHADRCLALEARSTVQDMDSNALFNLGNLYLNQGRLKEAEAMYQRALAGYEKAWGPDHTSTLSIVNNLGVLYLDQGRLKEAEAMYQRALAGCEKVLGPDHTSTLDTVNNLGILYSDQGRLKEAEDMYQRALTGYEKASGVVIATYIPHLNMLQNYGDLCQKTGRTQNAEVFYGKALRGFESVFGKDSQRYKRISKKLQELHK</sequence>
<accession>A0ACC1NHE7</accession>
<reference evidence="1" key="1">
    <citation type="submission" date="2022-08" db="EMBL/GenBank/DDBJ databases">
        <title>Genome Sequence of Lecanicillium fungicola.</title>
        <authorList>
            <person name="Buettner E."/>
        </authorList>
    </citation>
    <scope>NUCLEOTIDE SEQUENCE</scope>
    <source>
        <strain evidence="1">Babe33</strain>
    </source>
</reference>
<proteinExistence type="predicted"/>
<organism evidence="1 2">
    <name type="scientific">Zarea fungicola</name>
    <dbReference type="NCBI Taxonomy" id="93591"/>
    <lineage>
        <taxon>Eukaryota</taxon>
        <taxon>Fungi</taxon>
        <taxon>Dikarya</taxon>
        <taxon>Ascomycota</taxon>
        <taxon>Pezizomycotina</taxon>
        <taxon>Sordariomycetes</taxon>
        <taxon>Hypocreomycetidae</taxon>
        <taxon>Hypocreales</taxon>
        <taxon>Cordycipitaceae</taxon>
        <taxon>Zarea</taxon>
    </lineage>
</organism>
<evidence type="ECO:0000313" key="2">
    <source>
        <dbReference type="Proteomes" id="UP001143910"/>
    </source>
</evidence>
<dbReference type="EMBL" id="JANJQO010000352">
    <property type="protein sequence ID" value="KAJ2978690.1"/>
    <property type="molecule type" value="Genomic_DNA"/>
</dbReference>
<keyword evidence="2" id="KW-1185">Reference proteome</keyword>